<dbReference type="AlphaFoldDB" id="A0A6A6TRL8"/>
<evidence type="ECO:0000256" key="4">
    <source>
        <dbReference type="ARBA" id="ARBA00023163"/>
    </source>
</evidence>
<dbReference type="InterPro" id="IPR009072">
    <property type="entry name" value="Histone-fold"/>
</dbReference>
<comment type="similarity">
    <text evidence="2">Belongs to the TAF9 family.</text>
</comment>
<dbReference type="CDD" id="cd07979">
    <property type="entry name" value="HFD_TAF9"/>
    <property type="match status" value="1"/>
</dbReference>
<dbReference type="SUPFAM" id="SSF47113">
    <property type="entry name" value="Histone-fold"/>
    <property type="match status" value="1"/>
</dbReference>
<dbReference type="PANTHER" id="PTHR48068:SF4">
    <property type="entry name" value="TATA-BOX BINDING PROTEIN ASSOCIATED FACTOR 9"/>
    <property type="match status" value="1"/>
</dbReference>
<protein>
    <submittedName>
        <fullName evidence="7">TFIID-31kDa-domain-containing protein</fullName>
    </submittedName>
</protein>
<dbReference type="InterPro" id="IPR003162">
    <property type="entry name" value="TFIID-31"/>
</dbReference>
<evidence type="ECO:0000256" key="5">
    <source>
        <dbReference type="ARBA" id="ARBA00023242"/>
    </source>
</evidence>
<proteinExistence type="inferred from homology"/>
<keyword evidence="8" id="KW-1185">Reference proteome</keyword>
<evidence type="ECO:0000256" key="2">
    <source>
        <dbReference type="ARBA" id="ARBA00007646"/>
    </source>
</evidence>
<evidence type="ECO:0000313" key="7">
    <source>
        <dbReference type="EMBL" id="KAF2661981.1"/>
    </source>
</evidence>
<dbReference type="OrthoDB" id="341924at2759"/>
<evidence type="ECO:0000313" key="8">
    <source>
        <dbReference type="Proteomes" id="UP000799324"/>
    </source>
</evidence>
<dbReference type="GO" id="GO:0003713">
    <property type="term" value="F:transcription coactivator activity"/>
    <property type="evidence" value="ECO:0007669"/>
    <property type="project" value="TreeGrafter"/>
</dbReference>
<dbReference type="GO" id="GO:0005669">
    <property type="term" value="C:transcription factor TFIID complex"/>
    <property type="evidence" value="ECO:0007669"/>
    <property type="project" value="TreeGrafter"/>
</dbReference>
<reference evidence="7" key="1">
    <citation type="journal article" date="2020" name="Stud. Mycol.">
        <title>101 Dothideomycetes genomes: a test case for predicting lifestyles and emergence of pathogens.</title>
        <authorList>
            <person name="Haridas S."/>
            <person name="Albert R."/>
            <person name="Binder M."/>
            <person name="Bloem J."/>
            <person name="Labutti K."/>
            <person name="Salamov A."/>
            <person name="Andreopoulos B."/>
            <person name="Baker S."/>
            <person name="Barry K."/>
            <person name="Bills G."/>
            <person name="Bluhm B."/>
            <person name="Cannon C."/>
            <person name="Castanera R."/>
            <person name="Culley D."/>
            <person name="Daum C."/>
            <person name="Ezra D."/>
            <person name="Gonzalez J."/>
            <person name="Henrissat B."/>
            <person name="Kuo A."/>
            <person name="Liang C."/>
            <person name="Lipzen A."/>
            <person name="Lutzoni F."/>
            <person name="Magnuson J."/>
            <person name="Mondo S."/>
            <person name="Nolan M."/>
            <person name="Ohm R."/>
            <person name="Pangilinan J."/>
            <person name="Park H.-J."/>
            <person name="Ramirez L."/>
            <person name="Alfaro M."/>
            <person name="Sun H."/>
            <person name="Tritt A."/>
            <person name="Yoshinaga Y."/>
            <person name="Zwiers L.-H."/>
            <person name="Turgeon B."/>
            <person name="Goodwin S."/>
            <person name="Spatafora J."/>
            <person name="Crous P."/>
            <person name="Grigoriev I."/>
        </authorList>
    </citation>
    <scope>NUCLEOTIDE SEQUENCE</scope>
    <source>
        <strain evidence="7">CBS 122681</strain>
    </source>
</reference>
<organism evidence="7 8">
    <name type="scientific">Lophiostoma macrostomum CBS 122681</name>
    <dbReference type="NCBI Taxonomy" id="1314788"/>
    <lineage>
        <taxon>Eukaryota</taxon>
        <taxon>Fungi</taxon>
        <taxon>Dikarya</taxon>
        <taxon>Ascomycota</taxon>
        <taxon>Pezizomycotina</taxon>
        <taxon>Dothideomycetes</taxon>
        <taxon>Pleosporomycetidae</taxon>
        <taxon>Pleosporales</taxon>
        <taxon>Lophiostomataceae</taxon>
        <taxon>Lophiostoma</taxon>
    </lineage>
</organism>
<dbReference type="GO" id="GO:0016251">
    <property type="term" value="F:RNA polymerase II general transcription initiation factor activity"/>
    <property type="evidence" value="ECO:0007669"/>
    <property type="project" value="TreeGrafter"/>
</dbReference>
<dbReference type="Pfam" id="PF02291">
    <property type="entry name" value="TFIID-31kDa"/>
    <property type="match status" value="1"/>
</dbReference>
<feature type="compositionally biased region" description="Low complexity" evidence="6">
    <location>
        <begin position="14"/>
        <end position="42"/>
    </location>
</feature>
<dbReference type="GO" id="GO:0000124">
    <property type="term" value="C:SAGA complex"/>
    <property type="evidence" value="ECO:0007669"/>
    <property type="project" value="TreeGrafter"/>
</dbReference>
<dbReference type="GO" id="GO:0051123">
    <property type="term" value="P:RNA polymerase II preinitiation complex assembly"/>
    <property type="evidence" value="ECO:0007669"/>
    <property type="project" value="TreeGrafter"/>
</dbReference>
<keyword evidence="4" id="KW-0804">Transcription</keyword>
<dbReference type="InterPro" id="IPR051431">
    <property type="entry name" value="TFIID_subunit_9"/>
</dbReference>
<keyword evidence="3" id="KW-0805">Transcription regulation</keyword>
<dbReference type="PANTHER" id="PTHR48068">
    <property type="entry name" value="TAF9 RNA POLYMERASE II, TATA BOX-BINDING PROTEIN (TBP)-ASSOCIATED FACTOR"/>
    <property type="match status" value="1"/>
</dbReference>
<dbReference type="Proteomes" id="UP000799324">
    <property type="component" value="Unassembled WGS sequence"/>
</dbReference>
<evidence type="ECO:0000256" key="1">
    <source>
        <dbReference type="ARBA" id="ARBA00004123"/>
    </source>
</evidence>
<dbReference type="GO" id="GO:0046982">
    <property type="term" value="F:protein heterodimerization activity"/>
    <property type="evidence" value="ECO:0007669"/>
    <property type="project" value="InterPro"/>
</dbReference>
<accession>A0A6A6TRL8</accession>
<evidence type="ECO:0000256" key="3">
    <source>
        <dbReference type="ARBA" id="ARBA00023015"/>
    </source>
</evidence>
<sequence length="258" mass="27698">MASPAQAELPNGISTPPTTASGAPNPSPPTASSAQPNPQSQALSNGHPAAPIQPSHPATSLQDSGHSKRPRDARLMHMCLAKMGVHAYTERVPLQLMDFAYRYTQGILSDAIAYEPPTQTASTSKKANKDDEGVSMNALRTAVAARAAQQFNAVLPKEFMTDIATERNRQALPKVEREFGVRLPPERYCFTGVGWGMKEAWEDEVEEEVEMEGGAVRLDLGGPIAGDTVMGGMEEEDVDEDQFEEVMGVKGDADMADG</sequence>
<gene>
    <name evidence="7" type="ORF">K491DRAFT_586026</name>
</gene>
<name>A0A6A6TRL8_9PLEO</name>
<dbReference type="Gene3D" id="1.10.20.10">
    <property type="entry name" value="Histone, subunit A"/>
    <property type="match status" value="1"/>
</dbReference>
<comment type="subcellular location">
    <subcellularLocation>
        <location evidence="1">Nucleus</location>
    </subcellularLocation>
</comment>
<keyword evidence="5" id="KW-0539">Nucleus</keyword>
<dbReference type="EMBL" id="MU004291">
    <property type="protein sequence ID" value="KAF2661981.1"/>
    <property type="molecule type" value="Genomic_DNA"/>
</dbReference>
<evidence type="ECO:0000256" key="6">
    <source>
        <dbReference type="SAM" id="MobiDB-lite"/>
    </source>
</evidence>
<feature type="region of interest" description="Disordered" evidence="6">
    <location>
        <begin position="1"/>
        <end position="70"/>
    </location>
</feature>